<organism evidence="2 4">
    <name type="scientific">Didymodactylos carnosus</name>
    <dbReference type="NCBI Taxonomy" id="1234261"/>
    <lineage>
        <taxon>Eukaryota</taxon>
        <taxon>Metazoa</taxon>
        <taxon>Spiralia</taxon>
        <taxon>Gnathifera</taxon>
        <taxon>Rotifera</taxon>
        <taxon>Eurotatoria</taxon>
        <taxon>Bdelloidea</taxon>
        <taxon>Philodinida</taxon>
        <taxon>Philodinidae</taxon>
        <taxon>Didymodactylos</taxon>
    </lineage>
</organism>
<dbReference type="EMBL" id="CAJNOQ010017297">
    <property type="protein sequence ID" value="CAF1396594.1"/>
    <property type="molecule type" value="Genomic_DNA"/>
</dbReference>
<feature type="region of interest" description="Disordered" evidence="1">
    <location>
        <begin position="1"/>
        <end position="29"/>
    </location>
</feature>
<reference evidence="2" key="1">
    <citation type="submission" date="2021-02" db="EMBL/GenBank/DDBJ databases">
        <authorList>
            <person name="Nowell W R."/>
        </authorList>
    </citation>
    <scope>NUCLEOTIDE SEQUENCE</scope>
</reference>
<evidence type="ECO:0000313" key="2">
    <source>
        <dbReference type="EMBL" id="CAF1396594.1"/>
    </source>
</evidence>
<keyword evidence="4" id="KW-1185">Reference proteome</keyword>
<dbReference type="Proteomes" id="UP000663829">
    <property type="component" value="Unassembled WGS sequence"/>
</dbReference>
<feature type="compositionally biased region" description="Low complexity" evidence="1">
    <location>
        <begin position="8"/>
        <end position="28"/>
    </location>
</feature>
<sequence length="193" mass="23021">MVLHVQNEEPPVQNQQQQTDNQDQPSPQVLQQDYDSMNLDLVLHVQNEEPLERTAEEEDNHHYVQGHQQPHLQSKIVNIPHLQSKVVKQRTQHEQKIKSRKGSHWSRRNRYRWEVIRQVFKDKTQGIGFSTTMVKQILRSMGIRDTNINMVGQTLFIGTKKEHQQWIEQALDQDQFNEEHYHQFINKNDHPEP</sequence>
<gene>
    <name evidence="2" type="ORF">GPM918_LOCUS33060</name>
    <name evidence="3" type="ORF">SRO942_LOCUS33736</name>
</gene>
<dbReference type="EMBL" id="CAJOBC010082711">
    <property type="protein sequence ID" value="CAF4290766.1"/>
    <property type="molecule type" value="Genomic_DNA"/>
</dbReference>
<name>A0A815KI76_9BILA</name>
<evidence type="ECO:0000313" key="4">
    <source>
        <dbReference type="Proteomes" id="UP000663829"/>
    </source>
</evidence>
<evidence type="ECO:0000256" key="1">
    <source>
        <dbReference type="SAM" id="MobiDB-lite"/>
    </source>
</evidence>
<dbReference type="Proteomes" id="UP000681722">
    <property type="component" value="Unassembled WGS sequence"/>
</dbReference>
<dbReference type="AlphaFoldDB" id="A0A815KI76"/>
<comment type="caution">
    <text evidence="2">The sequence shown here is derived from an EMBL/GenBank/DDBJ whole genome shotgun (WGS) entry which is preliminary data.</text>
</comment>
<proteinExistence type="predicted"/>
<evidence type="ECO:0000313" key="3">
    <source>
        <dbReference type="EMBL" id="CAF4290766.1"/>
    </source>
</evidence>
<accession>A0A815KI76</accession>
<protein>
    <submittedName>
        <fullName evidence="2">Uncharacterized protein</fullName>
    </submittedName>
</protein>